<name>A0A1I3MFA3_9RHOB</name>
<reference evidence="3 4" key="1">
    <citation type="submission" date="2016-10" db="EMBL/GenBank/DDBJ databases">
        <authorList>
            <person name="de Groot N.N."/>
        </authorList>
    </citation>
    <scope>NUCLEOTIDE SEQUENCE [LARGE SCALE GENOMIC DNA]</scope>
    <source>
        <strain evidence="3 4">DSM 19073</strain>
    </source>
</reference>
<keyword evidence="2" id="KW-0472">Membrane</keyword>
<evidence type="ECO:0000256" key="1">
    <source>
        <dbReference type="SAM" id="MobiDB-lite"/>
    </source>
</evidence>
<dbReference type="STRING" id="390807.SAMN04488095_1829"/>
<accession>A0A1I3MFA3</accession>
<gene>
    <name evidence="3" type="ORF">SAMN04488095_1829</name>
</gene>
<organism evidence="3 4">
    <name type="scientific">Jannaschia pohangensis</name>
    <dbReference type="NCBI Taxonomy" id="390807"/>
    <lineage>
        <taxon>Bacteria</taxon>
        <taxon>Pseudomonadati</taxon>
        <taxon>Pseudomonadota</taxon>
        <taxon>Alphaproteobacteria</taxon>
        <taxon>Rhodobacterales</taxon>
        <taxon>Roseobacteraceae</taxon>
        <taxon>Jannaschia</taxon>
    </lineage>
</organism>
<feature type="region of interest" description="Disordered" evidence="1">
    <location>
        <begin position="123"/>
        <end position="153"/>
    </location>
</feature>
<evidence type="ECO:0000313" key="3">
    <source>
        <dbReference type="EMBL" id="SFI95643.1"/>
    </source>
</evidence>
<keyword evidence="4" id="KW-1185">Reference proteome</keyword>
<evidence type="ECO:0000313" key="4">
    <source>
        <dbReference type="Proteomes" id="UP000199110"/>
    </source>
</evidence>
<feature type="transmembrane region" description="Helical" evidence="2">
    <location>
        <begin position="156"/>
        <end position="175"/>
    </location>
</feature>
<keyword evidence="2" id="KW-0812">Transmembrane</keyword>
<sequence length="176" mass="17793">MTFPIPPRDPRIHVFAVSDGGAPIPTQSYLTGPADDSSGLQAAVGGSVDAKFAEVFEVGDVAPMGLRAYLAQAHDIPGETLAPDAARLDGLGGTVIVLAAGAVAGLSSLSPRSDLTHIGSYAPTEADMAPTTLPRPTATSPMPARPKPTSRPGPKGATIVWIVLAALALAAVLILI</sequence>
<dbReference type="OrthoDB" id="7875742at2"/>
<protein>
    <submittedName>
        <fullName evidence="3">Uncharacterized protein</fullName>
    </submittedName>
</protein>
<keyword evidence="2" id="KW-1133">Transmembrane helix</keyword>
<evidence type="ECO:0000256" key="2">
    <source>
        <dbReference type="SAM" id="Phobius"/>
    </source>
</evidence>
<proteinExistence type="predicted"/>
<dbReference type="AlphaFoldDB" id="A0A1I3MFA3"/>
<dbReference type="EMBL" id="FORA01000002">
    <property type="protein sequence ID" value="SFI95643.1"/>
    <property type="molecule type" value="Genomic_DNA"/>
</dbReference>
<dbReference type="RefSeq" id="WP_092779487.1">
    <property type="nucleotide sequence ID" value="NZ_FORA01000002.1"/>
</dbReference>
<dbReference type="Proteomes" id="UP000199110">
    <property type="component" value="Unassembled WGS sequence"/>
</dbReference>